<dbReference type="GO" id="GO:0005685">
    <property type="term" value="C:U1 snRNP"/>
    <property type="evidence" value="ECO:0007669"/>
    <property type="project" value="TreeGrafter"/>
</dbReference>
<accession>A0AAJ6CJ56</accession>
<evidence type="ECO:0000256" key="1">
    <source>
        <dbReference type="ARBA" id="ARBA00006850"/>
    </source>
</evidence>
<dbReference type="GO" id="GO:0005682">
    <property type="term" value="C:U5 snRNP"/>
    <property type="evidence" value="ECO:0007669"/>
    <property type="project" value="TreeGrafter"/>
</dbReference>
<dbReference type="InterPro" id="IPR010920">
    <property type="entry name" value="LSM_dom_sf"/>
</dbReference>
<dbReference type="PANTHER" id="PTHR10553">
    <property type="entry name" value="SMALL NUCLEAR RIBONUCLEOPROTEIN"/>
    <property type="match status" value="1"/>
</dbReference>
<evidence type="ECO:0000256" key="3">
    <source>
        <dbReference type="ARBA" id="ARBA00041356"/>
    </source>
</evidence>
<dbReference type="GO" id="GO:0071013">
    <property type="term" value="C:catalytic step 2 spliceosome"/>
    <property type="evidence" value="ECO:0007669"/>
    <property type="project" value="TreeGrafter"/>
</dbReference>
<keyword evidence="2" id="KW-0687">Ribonucleoprotein</keyword>
<dbReference type="InterPro" id="IPR044641">
    <property type="entry name" value="Lsm7/SmG-like"/>
</dbReference>
<dbReference type="AlphaFoldDB" id="A0AAJ6CJ56"/>
<dbReference type="GO" id="GO:0000398">
    <property type="term" value="P:mRNA splicing, via spliceosome"/>
    <property type="evidence" value="ECO:0007669"/>
    <property type="project" value="TreeGrafter"/>
</dbReference>
<dbReference type="EMBL" id="CP119945">
    <property type="protein sequence ID" value="WFC99536.1"/>
    <property type="molecule type" value="Genomic_DNA"/>
</dbReference>
<dbReference type="GO" id="GO:0071011">
    <property type="term" value="C:precatalytic spliceosome"/>
    <property type="evidence" value="ECO:0007669"/>
    <property type="project" value="TreeGrafter"/>
</dbReference>
<protein>
    <recommendedName>
        <fullName evidence="3">Sm protein G</fullName>
    </recommendedName>
</protein>
<dbReference type="GO" id="GO:0005686">
    <property type="term" value="C:U2 snRNP"/>
    <property type="evidence" value="ECO:0007669"/>
    <property type="project" value="TreeGrafter"/>
</dbReference>
<evidence type="ECO:0000259" key="4">
    <source>
        <dbReference type="SMART" id="SM00651"/>
    </source>
</evidence>
<dbReference type="GO" id="GO:0005687">
    <property type="term" value="C:U4 snRNP"/>
    <property type="evidence" value="ECO:0007669"/>
    <property type="project" value="TreeGrafter"/>
</dbReference>
<dbReference type="SMART" id="SM00651">
    <property type="entry name" value="Sm"/>
    <property type="match status" value="1"/>
</dbReference>
<evidence type="ECO:0000256" key="2">
    <source>
        <dbReference type="ARBA" id="ARBA00023274"/>
    </source>
</evidence>
<comment type="similarity">
    <text evidence="1">Belongs to the snRNP Sm proteins family.</text>
</comment>
<dbReference type="GO" id="GO:0097526">
    <property type="term" value="C:spliceosomal tri-snRNP complex"/>
    <property type="evidence" value="ECO:0007669"/>
    <property type="project" value="TreeGrafter"/>
</dbReference>
<keyword evidence="6" id="KW-1185">Reference proteome</keyword>
<reference evidence="5 6" key="1">
    <citation type="submission" date="2023-03" db="EMBL/GenBank/DDBJ databases">
        <title>Mating type loci evolution in Malassezia.</title>
        <authorList>
            <person name="Coelho M.A."/>
        </authorList>
    </citation>
    <scope>NUCLEOTIDE SEQUENCE [LARGE SCALE GENOMIC DNA]</scope>
    <source>
        <strain evidence="5 6">CBS 9725</strain>
    </source>
</reference>
<dbReference type="GO" id="GO:0034719">
    <property type="term" value="C:SMN-Sm protein complex"/>
    <property type="evidence" value="ECO:0007669"/>
    <property type="project" value="TreeGrafter"/>
</dbReference>
<name>A0AAJ6CJ56_9BASI</name>
<organism evidence="5 6">
    <name type="scientific">Malassezia yamatoensis</name>
    <dbReference type="NCBI Taxonomy" id="253288"/>
    <lineage>
        <taxon>Eukaryota</taxon>
        <taxon>Fungi</taxon>
        <taxon>Dikarya</taxon>
        <taxon>Basidiomycota</taxon>
        <taxon>Ustilaginomycotina</taxon>
        <taxon>Malasseziomycetes</taxon>
        <taxon>Malasseziales</taxon>
        <taxon>Malasseziaceae</taxon>
        <taxon>Malassezia</taxon>
    </lineage>
</organism>
<dbReference type="Proteomes" id="UP001219567">
    <property type="component" value="Chromosome 3"/>
</dbReference>
<dbReference type="InterPro" id="IPR001163">
    <property type="entry name" value="Sm_dom_euk/arc"/>
</dbReference>
<dbReference type="Pfam" id="PF01423">
    <property type="entry name" value="LSM"/>
    <property type="match status" value="1"/>
</dbReference>
<dbReference type="GO" id="GO:0071004">
    <property type="term" value="C:U2-type prespliceosome"/>
    <property type="evidence" value="ECO:0007669"/>
    <property type="project" value="TreeGrafter"/>
</dbReference>
<dbReference type="GO" id="GO:0005689">
    <property type="term" value="C:U12-type spliceosomal complex"/>
    <property type="evidence" value="ECO:0007669"/>
    <property type="project" value="TreeGrafter"/>
</dbReference>
<dbReference type="FunFam" id="2.30.30.100:FF:000107">
    <property type="entry name" value="Small nuclear ribonucleoprotein G"/>
    <property type="match status" value="1"/>
</dbReference>
<proteinExistence type="inferred from homology"/>
<evidence type="ECO:0000313" key="6">
    <source>
        <dbReference type="Proteomes" id="UP001219567"/>
    </source>
</evidence>
<feature type="domain" description="Sm" evidence="4">
    <location>
        <begin position="7"/>
        <end position="97"/>
    </location>
</feature>
<dbReference type="SUPFAM" id="SSF50182">
    <property type="entry name" value="Sm-like ribonucleoproteins"/>
    <property type="match status" value="1"/>
</dbReference>
<sequence>MSRVAQPELKRFLERRVAVNIQGGRKVHGVLRGYDIFLNLVIDDSVEQVLVDNNKNLWEEGARCGTVVRISHIVRWLLTYCFYDQVVRGNSVTSLEGLEAIGSR</sequence>
<dbReference type="GO" id="GO:0003723">
    <property type="term" value="F:RNA binding"/>
    <property type="evidence" value="ECO:0007669"/>
    <property type="project" value="TreeGrafter"/>
</dbReference>
<gene>
    <name evidence="5" type="ORF">MYAM1_002281</name>
</gene>
<dbReference type="Gene3D" id="2.30.30.100">
    <property type="match status" value="1"/>
</dbReference>
<evidence type="ECO:0000313" key="5">
    <source>
        <dbReference type="EMBL" id="WFC99536.1"/>
    </source>
</evidence>
<dbReference type="PANTHER" id="PTHR10553:SF2">
    <property type="entry name" value="SMALL NUCLEAR RIBONUCLEOPROTEIN G"/>
    <property type="match status" value="1"/>
</dbReference>